<dbReference type="RefSeq" id="WP_195133503.1">
    <property type="nucleotide sequence ID" value="NZ_JADLQX010000040.1"/>
</dbReference>
<gene>
    <name evidence="1" type="ORF">IU459_32950</name>
</gene>
<organism evidence="1 2">
    <name type="scientific">Nocardia amamiensis</name>
    <dbReference type="NCBI Taxonomy" id="404578"/>
    <lineage>
        <taxon>Bacteria</taxon>
        <taxon>Bacillati</taxon>
        <taxon>Actinomycetota</taxon>
        <taxon>Actinomycetes</taxon>
        <taxon>Mycobacteriales</taxon>
        <taxon>Nocardiaceae</taxon>
        <taxon>Nocardia</taxon>
    </lineage>
</organism>
<dbReference type="EMBL" id="JADLQX010000040">
    <property type="protein sequence ID" value="MBF6302315.1"/>
    <property type="molecule type" value="Genomic_DNA"/>
</dbReference>
<protein>
    <submittedName>
        <fullName evidence="1">Uncharacterized protein</fullName>
    </submittedName>
</protein>
<evidence type="ECO:0000313" key="2">
    <source>
        <dbReference type="Proteomes" id="UP000702209"/>
    </source>
</evidence>
<accession>A0ABS0D1M5</accession>
<reference evidence="1 2" key="1">
    <citation type="submission" date="2020-10" db="EMBL/GenBank/DDBJ databases">
        <title>Identification of Nocardia species via Next-generation sequencing and recognition of intraspecies genetic diversity.</title>
        <authorList>
            <person name="Li P."/>
            <person name="Li P."/>
            <person name="Lu B."/>
        </authorList>
    </citation>
    <scope>NUCLEOTIDE SEQUENCE [LARGE SCALE GENOMIC DNA]</scope>
    <source>
        <strain evidence="1 2">BJ06-0157</strain>
    </source>
</reference>
<proteinExistence type="predicted"/>
<sequence>MDWHHHITRLMRTVVKQVHDEQMEHREKVHDLYHDRLEGVFKALAELEDATVDGVGNYANWPALDEDQILRMLEMLPVVREKLDLIEIELLDAAQHAGVSWEAINPVYAPIPAAAAKARYVELAMRIYGSSVVGPTKDTNA</sequence>
<evidence type="ECO:0000313" key="1">
    <source>
        <dbReference type="EMBL" id="MBF6302315.1"/>
    </source>
</evidence>
<name>A0ABS0D1M5_9NOCA</name>
<comment type="caution">
    <text evidence="1">The sequence shown here is derived from an EMBL/GenBank/DDBJ whole genome shotgun (WGS) entry which is preliminary data.</text>
</comment>
<keyword evidence="2" id="KW-1185">Reference proteome</keyword>
<dbReference type="Proteomes" id="UP000702209">
    <property type="component" value="Unassembled WGS sequence"/>
</dbReference>